<dbReference type="InterPro" id="IPR015590">
    <property type="entry name" value="Aldehyde_DH_dom"/>
</dbReference>
<evidence type="ECO:0000313" key="4">
    <source>
        <dbReference type="Proteomes" id="UP000720508"/>
    </source>
</evidence>
<evidence type="ECO:0000259" key="2">
    <source>
        <dbReference type="Pfam" id="PF00171"/>
    </source>
</evidence>
<feature type="compositionally biased region" description="Low complexity" evidence="1">
    <location>
        <begin position="1"/>
        <end position="16"/>
    </location>
</feature>
<dbReference type="EMBL" id="JAHLEM010000126">
    <property type="protein sequence ID" value="MBU3865128.1"/>
    <property type="molecule type" value="Genomic_DNA"/>
</dbReference>
<accession>A0ABS6CDY9</accession>
<dbReference type="Proteomes" id="UP000720508">
    <property type="component" value="Unassembled WGS sequence"/>
</dbReference>
<name>A0ABS6CDY9_9ACTN</name>
<feature type="non-terminal residue" evidence="3">
    <location>
        <position position="92"/>
    </location>
</feature>
<sequence length="92" mass="9155">MTARAAAPALGAPSAGVTRYGPAPVENPALGEVFAHAPGRTPEQLDAVLDDAARAFPGWAATPFDARLPVGAFAVVGGGTELGARLTVHPAV</sequence>
<feature type="domain" description="Aldehyde dehydrogenase" evidence="2">
    <location>
        <begin position="23"/>
        <end position="67"/>
    </location>
</feature>
<proteinExistence type="predicted"/>
<feature type="region of interest" description="Disordered" evidence="1">
    <location>
        <begin position="1"/>
        <end position="23"/>
    </location>
</feature>
<keyword evidence="4" id="KW-1185">Reference proteome</keyword>
<gene>
    <name evidence="3" type="ORF">KN815_13920</name>
</gene>
<organism evidence="3 4">
    <name type="scientific">Streptomyces niphimycinicus</name>
    <dbReference type="NCBI Taxonomy" id="2842201"/>
    <lineage>
        <taxon>Bacteria</taxon>
        <taxon>Bacillati</taxon>
        <taxon>Actinomycetota</taxon>
        <taxon>Actinomycetes</taxon>
        <taxon>Kitasatosporales</taxon>
        <taxon>Streptomycetaceae</taxon>
        <taxon>Streptomyces</taxon>
    </lineage>
</organism>
<evidence type="ECO:0000313" key="3">
    <source>
        <dbReference type="EMBL" id="MBU3865128.1"/>
    </source>
</evidence>
<protein>
    <submittedName>
        <fullName evidence="3">Aldehyde dehydrogenase family protein</fullName>
    </submittedName>
</protein>
<dbReference type="Pfam" id="PF00171">
    <property type="entry name" value="Aldedh"/>
    <property type="match status" value="1"/>
</dbReference>
<dbReference type="RefSeq" id="WP_216342207.1">
    <property type="nucleotide sequence ID" value="NZ_JAHLEM010000126.1"/>
</dbReference>
<evidence type="ECO:0000256" key="1">
    <source>
        <dbReference type="SAM" id="MobiDB-lite"/>
    </source>
</evidence>
<comment type="caution">
    <text evidence="3">The sequence shown here is derived from an EMBL/GenBank/DDBJ whole genome shotgun (WGS) entry which is preliminary data.</text>
</comment>
<reference evidence="3 4" key="1">
    <citation type="submission" date="2021-06" db="EMBL/GenBank/DDBJ databases">
        <authorList>
            <person name="Pan X."/>
        </authorList>
    </citation>
    <scope>NUCLEOTIDE SEQUENCE [LARGE SCALE GENOMIC DNA]</scope>
    <source>
        <strain evidence="3 4">4503</strain>
    </source>
</reference>